<dbReference type="Pfam" id="PF01243">
    <property type="entry name" value="PNPOx_N"/>
    <property type="match status" value="1"/>
</dbReference>
<dbReference type="InterPro" id="IPR012349">
    <property type="entry name" value="Split_barrel_FMN-bd"/>
</dbReference>
<organism evidence="2 3">
    <name type="scientific">Lactobacillus gallinarum DSM 10532 = JCM 2011</name>
    <dbReference type="NCBI Taxonomy" id="1423748"/>
    <lineage>
        <taxon>Bacteria</taxon>
        <taxon>Bacillati</taxon>
        <taxon>Bacillota</taxon>
        <taxon>Bacilli</taxon>
        <taxon>Lactobacillales</taxon>
        <taxon>Lactobacillaceae</taxon>
        <taxon>Lactobacillus</taxon>
    </lineage>
</organism>
<gene>
    <name evidence="2" type="ORF">FC37_GL001799</name>
</gene>
<proteinExistence type="predicted"/>
<protein>
    <recommendedName>
        <fullName evidence="1">Pyridoxamine 5'-phosphate oxidase N-terminal domain-containing protein</fullName>
    </recommendedName>
</protein>
<dbReference type="PATRIC" id="fig|1423748.3.peg.1870"/>
<sequence>MEKTMRQHVPELTDDIGNDEFLDLIVDCFHSAIFGTVDENGEPHTNVIDIDFNENGRLIFATTNQKSFYRNLKRHNRVSITALRGRKTLTSVGFTLQGYVDEISPSYLNKIFEIKPEMHHIYANKTEDFDTLRAFALTPVIGSVYDLRDKKVFQKQFDFINQNKEEMA</sequence>
<dbReference type="STRING" id="1423748.FC37_GL001799"/>
<dbReference type="EMBL" id="AZEL01000004">
    <property type="protein sequence ID" value="KRL25150.1"/>
    <property type="molecule type" value="Genomic_DNA"/>
</dbReference>
<dbReference type="eggNOG" id="COG5015">
    <property type="taxonomic scope" value="Bacteria"/>
</dbReference>
<dbReference type="SUPFAM" id="SSF50475">
    <property type="entry name" value="FMN-binding split barrel"/>
    <property type="match status" value="1"/>
</dbReference>
<accession>A0A0R1NYC3</accession>
<name>A0A0R1NYC3_9LACO</name>
<reference evidence="2 3" key="1">
    <citation type="journal article" date="2015" name="Genome Announc.">
        <title>Expanding the biotechnology potential of lactobacilli through comparative genomics of 213 strains and associated genera.</title>
        <authorList>
            <person name="Sun Z."/>
            <person name="Harris H.M."/>
            <person name="McCann A."/>
            <person name="Guo C."/>
            <person name="Argimon S."/>
            <person name="Zhang W."/>
            <person name="Yang X."/>
            <person name="Jeffery I.B."/>
            <person name="Cooney J.C."/>
            <person name="Kagawa T.F."/>
            <person name="Liu W."/>
            <person name="Song Y."/>
            <person name="Salvetti E."/>
            <person name="Wrobel A."/>
            <person name="Rasinkangas P."/>
            <person name="Parkhill J."/>
            <person name="Rea M.C."/>
            <person name="O'Sullivan O."/>
            <person name="Ritari J."/>
            <person name="Douillard F.P."/>
            <person name="Paul Ross R."/>
            <person name="Yang R."/>
            <person name="Briner A.E."/>
            <person name="Felis G.E."/>
            <person name="de Vos W.M."/>
            <person name="Barrangou R."/>
            <person name="Klaenhammer T.R."/>
            <person name="Caufield P.W."/>
            <person name="Cui Y."/>
            <person name="Zhang H."/>
            <person name="O'Toole P.W."/>
        </authorList>
    </citation>
    <scope>NUCLEOTIDE SEQUENCE [LARGE SCALE GENOMIC DNA]</scope>
    <source>
        <strain evidence="2 3">DSM 10532</strain>
    </source>
</reference>
<evidence type="ECO:0000313" key="2">
    <source>
        <dbReference type="EMBL" id="KRL25150.1"/>
    </source>
</evidence>
<dbReference type="Proteomes" id="UP000051311">
    <property type="component" value="Unassembled WGS sequence"/>
</dbReference>
<dbReference type="Gene3D" id="2.30.110.10">
    <property type="entry name" value="Electron Transport, Fmn-binding Protein, Chain A"/>
    <property type="match status" value="1"/>
</dbReference>
<dbReference type="InterPro" id="IPR011576">
    <property type="entry name" value="Pyridox_Oxase_N"/>
</dbReference>
<comment type="caution">
    <text evidence="2">The sequence shown here is derived from an EMBL/GenBank/DDBJ whole genome shotgun (WGS) entry which is preliminary data.</text>
</comment>
<evidence type="ECO:0000259" key="1">
    <source>
        <dbReference type="Pfam" id="PF01243"/>
    </source>
</evidence>
<dbReference type="AlphaFoldDB" id="A0A0R1NYC3"/>
<feature type="domain" description="Pyridoxamine 5'-phosphate oxidase N-terminal" evidence="1">
    <location>
        <begin position="28"/>
        <end position="132"/>
    </location>
</feature>
<evidence type="ECO:0000313" key="3">
    <source>
        <dbReference type="Proteomes" id="UP000051311"/>
    </source>
</evidence>